<evidence type="ECO:0000313" key="2">
    <source>
        <dbReference type="Proteomes" id="UP000549394"/>
    </source>
</evidence>
<sequence>MKVYCACKLQSCTEELTSFICKPSKTDKKIGDEKVIKCLGLGKELNIECVIPNEKVRFRGKFAKFTKENEKYDIKLSSINLRANDVRALREDYGSLSISSCSQFPIFIENMNSSISMKELVLDQVIIPCGLKVNTIQRLIVVHKEIREQIKTIQKKFTIKPPLDANDFGQINQVYEKTINEFSQLEEDYVISQMTNFFNCYDNPPTITSIGSLHVNSYILDWTEDFDLRITEDLKLDGGLEIPTDDNIGRGAFIKELFQVVQRLDIEKIYGCPSDFTWLMDIIYKRLCDGRYTIIKLFDCPMKSTKVDTMPTIFSVHSNKTNEFSTIFGYTFSEDCKITIKPTKKSIKYLEVVNNTEKFKRNIGIQRVESLTKRKYPVFHDFPDFSKANLTRNKYAFLLSFSGIGC</sequence>
<keyword evidence="2" id="KW-1185">Reference proteome</keyword>
<proteinExistence type="predicted"/>
<protein>
    <submittedName>
        <fullName evidence="1">DgyrCDS5821</fullName>
    </submittedName>
</protein>
<reference evidence="1 2" key="1">
    <citation type="submission" date="2020-08" db="EMBL/GenBank/DDBJ databases">
        <authorList>
            <person name="Hejnol A."/>
        </authorList>
    </citation>
    <scope>NUCLEOTIDE SEQUENCE [LARGE SCALE GENOMIC DNA]</scope>
</reference>
<organism evidence="1 2">
    <name type="scientific">Dimorphilus gyrociliatus</name>
    <dbReference type="NCBI Taxonomy" id="2664684"/>
    <lineage>
        <taxon>Eukaryota</taxon>
        <taxon>Metazoa</taxon>
        <taxon>Spiralia</taxon>
        <taxon>Lophotrochozoa</taxon>
        <taxon>Annelida</taxon>
        <taxon>Polychaeta</taxon>
        <taxon>Polychaeta incertae sedis</taxon>
        <taxon>Dinophilidae</taxon>
        <taxon>Dimorphilus</taxon>
    </lineage>
</organism>
<accession>A0A7I8VLU9</accession>
<dbReference type="AlphaFoldDB" id="A0A7I8VLU9"/>
<dbReference type="Proteomes" id="UP000549394">
    <property type="component" value="Unassembled WGS sequence"/>
</dbReference>
<dbReference type="EMBL" id="CAJFCJ010000007">
    <property type="protein sequence ID" value="CAD5116987.1"/>
    <property type="molecule type" value="Genomic_DNA"/>
</dbReference>
<evidence type="ECO:0000313" key="1">
    <source>
        <dbReference type="EMBL" id="CAD5116987.1"/>
    </source>
</evidence>
<comment type="caution">
    <text evidence="1">The sequence shown here is derived from an EMBL/GenBank/DDBJ whole genome shotgun (WGS) entry which is preliminary data.</text>
</comment>
<name>A0A7I8VLU9_9ANNE</name>
<gene>
    <name evidence="1" type="ORF">DGYR_LOCUS5562</name>
</gene>